<accession>A0A3P9ML04</accession>
<dbReference type="Proteomes" id="UP000265180">
    <property type="component" value="Chromosome 15"/>
</dbReference>
<sequence>KMGSSTLVKAASIDSLLNECIHAFDDSLELHVNLLPRTLLLMHRWYVPSAELAGKLLMIYPTWETHGGAVARTSAGSEFTLDLGLIRITEEEFRDVAARLGCEKHFELIDISTMYAVHTENNQEEAAMITFKKEQCGHNCVKNV</sequence>
<protein>
    <submittedName>
        <fullName evidence="1">Uncharacterized protein</fullName>
    </submittedName>
</protein>
<dbReference type="InterPro" id="IPR023578">
    <property type="entry name" value="Ras_GEF_dom_sf"/>
</dbReference>
<dbReference type="Ensembl" id="ENSORLT00020027548.1">
    <property type="protein sequence ID" value="ENSORLP00020033565.1"/>
    <property type="gene ID" value="ENSORLG00020019630.1"/>
</dbReference>
<reference evidence="1" key="4">
    <citation type="submission" date="2025-09" db="UniProtKB">
        <authorList>
            <consortium name="Ensembl"/>
        </authorList>
    </citation>
    <scope>IDENTIFICATION</scope>
    <source>
        <strain evidence="1">HNI</strain>
    </source>
</reference>
<evidence type="ECO:0000313" key="1">
    <source>
        <dbReference type="Ensembl" id="ENSORLP00020033565.1"/>
    </source>
</evidence>
<dbReference type="AlphaFoldDB" id="A0A3P9ML04"/>
<dbReference type="Gene3D" id="1.20.870.10">
    <property type="entry name" value="Son of sevenless (SoS) protein Chain: S domain 1"/>
    <property type="match status" value="1"/>
</dbReference>
<reference key="1">
    <citation type="journal article" date="2007" name="Nature">
        <title>The medaka draft genome and insights into vertebrate genome evolution.</title>
        <authorList>
            <person name="Kasahara M."/>
            <person name="Naruse K."/>
            <person name="Sasaki S."/>
            <person name="Nakatani Y."/>
            <person name="Qu W."/>
            <person name="Ahsan B."/>
            <person name="Yamada T."/>
            <person name="Nagayasu Y."/>
            <person name="Doi K."/>
            <person name="Kasai Y."/>
            <person name="Jindo T."/>
            <person name="Kobayashi D."/>
            <person name="Shimada A."/>
            <person name="Toyoda A."/>
            <person name="Kuroki Y."/>
            <person name="Fujiyama A."/>
            <person name="Sasaki T."/>
            <person name="Shimizu A."/>
            <person name="Asakawa S."/>
            <person name="Shimizu N."/>
            <person name="Hashimoto S."/>
            <person name="Yang J."/>
            <person name="Lee Y."/>
            <person name="Matsushima K."/>
            <person name="Sugano S."/>
            <person name="Sakaizumi M."/>
            <person name="Narita T."/>
            <person name="Ohishi K."/>
            <person name="Haga S."/>
            <person name="Ohta F."/>
            <person name="Nomoto H."/>
            <person name="Nogata K."/>
            <person name="Morishita T."/>
            <person name="Endo T."/>
            <person name="Shin-I T."/>
            <person name="Takeda H."/>
            <person name="Morishita S."/>
            <person name="Kohara Y."/>
        </authorList>
    </citation>
    <scope>NUCLEOTIDE SEQUENCE [LARGE SCALE GENOMIC DNA]</scope>
    <source>
        <strain>Hd-rR</strain>
    </source>
</reference>
<dbReference type="SUPFAM" id="SSF48366">
    <property type="entry name" value="Ras GEF"/>
    <property type="match status" value="1"/>
</dbReference>
<reference evidence="1 2" key="2">
    <citation type="submission" date="2017-04" db="EMBL/GenBank/DDBJ databases">
        <title>CpG methylation of centromeres and impact of large insertions on vertebrate speciation.</title>
        <authorList>
            <person name="Ichikawa K."/>
            <person name="Yoshimura J."/>
            <person name="Morishita S."/>
        </authorList>
    </citation>
    <scope>NUCLEOTIDE SEQUENCE</scope>
    <source>
        <strain evidence="1 2">HNI</strain>
    </source>
</reference>
<organism evidence="1 2">
    <name type="scientific">Oryzias latipes</name>
    <name type="common">Japanese rice fish</name>
    <name type="synonym">Japanese killifish</name>
    <dbReference type="NCBI Taxonomy" id="8090"/>
    <lineage>
        <taxon>Eukaryota</taxon>
        <taxon>Metazoa</taxon>
        <taxon>Chordata</taxon>
        <taxon>Craniata</taxon>
        <taxon>Vertebrata</taxon>
        <taxon>Euteleostomi</taxon>
        <taxon>Actinopterygii</taxon>
        <taxon>Neopterygii</taxon>
        <taxon>Teleostei</taxon>
        <taxon>Neoteleostei</taxon>
        <taxon>Acanthomorphata</taxon>
        <taxon>Ovalentaria</taxon>
        <taxon>Atherinomorphae</taxon>
        <taxon>Beloniformes</taxon>
        <taxon>Adrianichthyidae</taxon>
        <taxon>Oryziinae</taxon>
        <taxon>Oryzias</taxon>
    </lineage>
</organism>
<evidence type="ECO:0000313" key="2">
    <source>
        <dbReference type="Proteomes" id="UP000265180"/>
    </source>
</evidence>
<name>A0A3P9ML04_ORYLA</name>
<proteinExistence type="predicted"/>
<reference evidence="1" key="3">
    <citation type="submission" date="2025-08" db="UniProtKB">
        <authorList>
            <consortium name="Ensembl"/>
        </authorList>
    </citation>
    <scope>IDENTIFICATION</scope>
    <source>
        <strain evidence="1">HNI</strain>
    </source>
</reference>